<evidence type="ECO:0000313" key="1">
    <source>
        <dbReference type="EMBL" id="CAH1537190.1"/>
    </source>
</evidence>
<sequence length="61" mass="7175">MEIFSVLRRFPTLTRFTPKCFAVSESLRPELTRYKCQFFEIVSSHSIQVTSYVEILANTKK</sequence>
<dbReference type="AlphaFoldDB" id="A0AAU9Q9A1"/>
<gene>
    <name evidence="1" type="ORF">THF1D04_470002</name>
</gene>
<evidence type="ECO:0000313" key="2">
    <source>
        <dbReference type="Proteomes" id="UP001295420"/>
    </source>
</evidence>
<name>A0AAU9Q9A1_9VIBR</name>
<proteinExistence type="predicted"/>
<accession>A0AAU9Q9A1</accession>
<dbReference type="Proteomes" id="UP001295420">
    <property type="component" value="Unassembled WGS sequence"/>
</dbReference>
<comment type="caution">
    <text evidence="1">The sequence shown here is derived from an EMBL/GenBank/DDBJ whole genome shotgun (WGS) entry which is preliminary data.</text>
</comment>
<organism evidence="1 2">
    <name type="scientific">Vibrio owensii</name>
    <dbReference type="NCBI Taxonomy" id="696485"/>
    <lineage>
        <taxon>Bacteria</taxon>
        <taxon>Pseudomonadati</taxon>
        <taxon>Pseudomonadota</taxon>
        <taxon>Gammaproteobacteria</taxon>
        <taxon>Vibrionales</taxon>
        <taxon>Vibrionaceae</taxon>
        <taxon>Vibrio</taxon>
    </lineage>
</organism>
<dbReference type="EMBL" id="CAKMTQ010000042">
    <property type="protein sequence ID" value="CAH1537190.1"/>
    <property type="molecule type" value="Genomic_DNA"/>
</dbReference>
<protein>
    <submittedName>
        <fullName evidence="1">Uncharacterized protein</fullName>
    </submittedName>
</protein>
<reference evidence="1" key="1">
    <citation type="submission" date="2022-01" db="EMBL/GenBank/DDBJ databases">
        <authorList>
            <person name="Lagorce A."/>
        </authorList>
    </citation>
    <scope>NUCLEOTIDE SEQUENCE</scope>
    <source>
        <strain evidence="1">Th15_F1_D04</strain>
    </source>
</reference>